<reference evidence="1 2" key="2">
    <citation type="journal article" date="2003" name="DNA Res.">
        <title>Complete genome structure of Gloeobacter violaceus PCC 7421, a cyanobacterium that lacks thylakoids (supplement).</title>
        <authorList>
            <person name="Nakamura Y."/>
            <person name="Kaneko T."/>
            <person name="Sato S."/>
            <person name="Mimuro M."/>
            <person name="Miyashita H."/>
            <person name="Tsuchiya T."/>
            <person name="Sasamoto S."/>
            <person name="Watanabe A."/>
            <person name="Kawashima K."/>
            <person name="Kishida Y."/>
            <person name="Kiyokawa C."/>
            <person name="Kohara M."/>
            <person name="Matsumoto M."/>
            <person name="Matsuno A."/>
            <person name="Nakazaki N."/>
            <person name="Shimpo S."/>
            <person name="Takeuchi C."/>
            <person name="Yamada M."/>
            <person name="Tabata S."/>
        </authorList>
    </citation>
    <scope>NUCLEOTIDE SEQUENCE [LARGE SCALE GENOMIC DNA]</scope>
    <source>
        <strain evidence="2">ATCC 29082 / PCC 7421</strain>
    </source>
</reference>
<dbReference type="AlphaFoldDB" id="Q7NCP1"/>
<name>Q7NCP1_GLOVI</name>
<gene>
    <name evidence="1" type="ordered locus">glr2937</name>
</gene>
<evidence type="ECO:0000313" key="1">
    <source>
        <dbReference type="EMBL" id="BAC90878.1"/>
    </source>
</evidence>
<dbReference type="SUPFAM" id="SSF56784">
    <property type="entry name" value="HAD-like"/>
    <property type="match status" value="1"/>
</dbReference>
<dbReference type="EnsemblBacteria" id="BAC90878">
    <property type="protein sequence ID" value="BAC90878"/>
    <property type="gene ID" value="BAC90878"/>
</dbReference>
<proteinExistence type="predicted"/>
<reference evidence="1 2" key="1">
    <citation type="journal article" date="2003" name="DNA Res.">
        <title>Complete genome structure of Gloeobacter violaceus PCC 7421, a cyanobacterium that lacks thylakoids.</title>
        <authorList>
            <person name="Nakamura Y."/>
            <person name="Kaneko T."/>
            <person name="Sato S."/>
            <person name="Mimuro M."/>
            <person name="Miyashita H."/>
            <person name="Tsuchiya T."/>
            <person name="Sasamoto S."/>
            <person name="Watanabe A."/>
            <person name="Kawashima K."/>
            <person name="Kishida Y."/>
            <person name="Kiyokawa C."/>
            <person name="Kohara M."/>
            <person name="Matsumoto M."/>
            <person name="Matsuno A."/>
            <person name="Nakazaki N."/>
            <person name="Shimpo S."/>
            <person name="Takeuchi C."/>
            <person name="Yamada M."/>
            <person name="Tabata S."/>
        </authorList>
    </citation>
    <scope>NUCLEOTIDE SEQUENCE [LARGE SCALE GENOMIC DNA]</scope>
    <source>
        <strain evidence="2">ATCC 29082 / PCC 7421</strain>
    </source>
</reference>
<evidence type="ECO:0000313" key="2">
    <source>
        <dbReference type="Proteomes" id="UP000000557"/>
    </source>
</evidence>
<dbReference type="KEGG" id="gvi:glr2937"/>
<organism evidence="1 2">
    <name type="scientific">Gloeobacter violaceus (strain ATCC 29082 / PCC 7421)</name>
    <dbReference type="NCBI Taxonomy" id="251221"/>
    <lineage>
        <taxon>Bacteria</taxon>
        <taxon>Bacillati</taxon>
        <taxon>Cyanobacteriota</taxon>
        <taxon>Cyanophyceae</taxon>
        <taxon>Gloeobacterales</taxon>
        <taxon>Gloeobacteraceae</taxon>
        <taxon>Gloeobacter</taxon>
    </lineage>
</organism>
<dbReference type="EMBL" id="BA000045">
    <property type="protein sequence ID" value="BAC90878.1"/>
    <property type="molecule type" value="Genomic_DNA"/>
</dbReference>
<dbReference type="eggNOG" id="COG1011">
    <property type="taxonomic scope" value="Bacteria"/>
</dbReference>
<dbReference type="InterPro" id="IPR036412">
    <property type="entry name" value="HAD-like_sf"/>
</dbReference>
<dbReference type="OrthoDB" id="9809962at2"/>
<sequence>MCQTCLDDGPLNRPQRMYSRVAETRPALQHLEQARVILLDMNGTFMFGEDRFGPEENFAFTYAGLGGCLDSKQVEEIIRLCYNSMALDYENPLKYDDFPQVREVLERVTPNLSAKHLQEIELVVALHELGTVPPPFADALKRLSHRRRLGLVSNLWSRKELWLQELDRAGLLDIFEGLYFLLTSGASSPRLRCLRWLWRRLRLIVFSVRKYCL</sequence>
<accession>Q7NCP1</accession>
<dbReference type="Proteomes" id="UP000000557">
    <property type="component" value="Chromosome"/>
</dbReference>
<protein>
    <submittedName>
        <fullName evidence="1">Glr2937 protein</fullName>
    </submittedName>
</protein>
<dbReference type="STRING" id="251221.gene:10760441"/>
<dbReference type="HOGENOM" id="CLU_1292871_0_0_3"/>
<dbReference type="InParanoid" id="Q7NCP1"/>
<keyword evidence="2" id="KW-1185">Reference proteome</keyword>